<accession>A0A0D7BU63</accession>
<reference evidence="2 3" key="1">
    <citation type="journal article" date="2015" name="Fungal Genet. Biol.">
        <title>Evolution of novel wood decay mechanisms in Agaricales revealed by the genome sequences of Fistulina hepatica and Cylindrobasidium torrendii.</title>
        <authorList>
            <person name="Floudas D."/>
            <person name="Held B.W."/>
            <person name="Riley R."/>
            <person name="Nagy L.G."/>
            <person name="Koehler G."/>
            <person name="Ransdell A.S."/>
            <person name="Younus H."/>
            <person name="Chow J."/>
            <person name="Chiniquy J."/>
            <person name="Lipzen A."/>
            <person name="Tritt A."/>
            <person name="Sun H."/>
            <person name="Haridas S."/>
            <person name="LaButti K."/>
            <person name="Ohm R.A."/>
            <person name="Kues U."/>
            <person name="Blanchette R.A."/>
            <person name="Grigoriev I.V."/>
            <person name="Minto R.E."/>
            <person name="Hibbett D.S."/>
        </authorList>
    </citation>
    <scope>NUCLEOTIDE SEQUENCE [LARGE SCALE GENOMIC DNA]</scope>
    <source>
        <strain evidence="2 3">FP15055 ss-10</strain>
    </source>
</reference>
<sequence length="135" mass="14621">MPESVRITNSTPASGSFALIHDSVPQGSLLFANDIPTGLQSQANLTYDDEPLTLVTLGEQMRMRREYKTFYHDLDDLSPDIFTPYVAGQQSGPPNDHSPRLPVGEAEVAPGSPANSLQTPSPPRIDPPALSAHER</sequence>
<organism evidence="2 3">
    <name type="scientific">Cylindrobasidium torrendii FP15055 ss-10</name>
    <dbReference type="NCBI Taxonomy" id="1314674"/>
    <lineage>
        <taxon>Eukaryota</taxon>
        <taxon>Fungi</taxon>
        <taxon>Dikarya</taxon>
        <taxon>Basidiomycota</taxon>
        <taxon>Agaricomycotina</taxon>
        <taxon>Agaricomycetes</taxon>
        <taxon>Agaricomycetidae</taxon>
        <taxon>Agaricales</taxon>
        <taxon>Marasmiineae</taxon>
        <taxon>Physalacriaceae</taxon>
        <taxon>Cylindrobasidium</taxon>
    </lineage>
</organism>
<keyword evidence="3" id="KW-1185">Reference proteome</keyword>
<gene>
    <name evidence="2" type="ORF">CYLTODRAFT_191247</name>
</gene>
<dbReference type="Proteomes" id="UP000054007">
    <property type="component" value="Unassembled WGS sequence"/>
</dbReference>
<proteinExistence type="predicted"/>
<evidence type="ECO:0000313" key="3">
    <source>
        <dbReference type="Proteomes" id="UP000054007"/>
    </source>
</evidence>
<name>A0A0D7BU63_9AGAR</name>
<dbReference type="EMBL" id="KN880434">
    <property type="protein sequence ID" value="KIY73694.1"/>
    <property type="molecule type" value="Genomic_DNA"/>
</dbReference>
<evidence type="ECO:0000313" key="2">
    <source>
        <dbReference type="EMBL" id="KIY73694.1"/>
    </source>
</evidence>
<evidence type="ECO:0000256" key="1">
    <source>
        <dbReference type="SAM" id="MobiDB-lite"/>
    </source>
</evidence>
<dbReference type="AlphaFoldDB" id="A0A0D7BU63"/>
<feature type="region of interest" description="Disordered" evidence="1">
    <location>
        <begin position="81"/>
        <end position="135"/>
    </location>
</feature>
<protein>
    <submittedName>
        <fullName evidence="2">Uncharacterized protein</fullName>
    </submittedName>
</protein>